<evidence type="ECO:0000313" key="3">
    <source>
        <dbReference type="Proteomes" id="UP000218332"/>
    </source>
</evidence>
<keyword evidence="1" id="KW-1133">Transmembrane helix</keyword>
<sequence length="153" mass="16353">MEWTLTHLWLILALVLGLAELTSGVLVLLALAVAAALTSIVSALGGSVTAQLAWMGVFSGILVPITIRYIRPWFSPRGVAYGTTGTGAEQGRIFIVTQRDFDGAAGIKVKGDFYRIEDLDTGATELPAGTRVSLERFEGTVALVHSQSFDRES</sequence>
<keyword evidence="3" id="KW-1185">Reference proteome</keyword>
<dbReference type="RefSeq" id="WP_095611999.1">
    <property type="nucleotide sequence ID" value="NZ_NMPM01000088.1"/>
</dbReference>
<feature type="transmembrane region" description="Helical" evidence="1">
    <location>
        <begin position="52"/>
        <end position="70"/>
    </location>
</feature>
<dbReference type="Proteomes" id="UP000218332">
    <property type="component" value="Unassembled WGS sequence"/>
</dbReference>
<reference evidence="2 3" key="1">
    <citation type="submission" date="2017-07" db="EMBL/GenBank/DDBJ databases">
        <title>Tamlnaduibacter salinus (Mi-7) genome sequencing.</title>
        <authorList>
            <person name="Verma A."/>
            <person name="Krishnamurthi S."/>
        </authorList>
    </citation>
    <scope>NUCLEOTIDE SEQUENCE [LARGE SCALE GENOMIC DNA]</scope>
    <source>
        <strain evidence="2 3">Mi-7</strain>
    </source>
</reference>
<evidence type="ECO:0000313" key="2">
    <source>
        <dbReference type="EMBL" id="PAV24955.1"/>
    </source>
</evidence>
<name>A0A2A2I1F5_9GAMM</name>
<evidence type="ECO:0000256" key="1">
    <source>
        <dbReference type="SAM" id="Phobius"/>
    </source>
</evidence>
<protein>
    <submittedName>
        <fullName evidence="2">Nodulation efficiency, NfeD-like protein</fullName>
    </submittedName>
</protein>
<dbReference type="EMBL" id="NMPM01000088">
    <property type="protein sequence ID" value="PAV24955.1"/>
    <property type="molecule type" value="Genomic_DNA"/>
</dbReference>
<organism evidence="2 3">
    <name type="scientific">Tamilnaduibacter salinus</name>
    <dbReference type="NCBI Taxonomy" id="1484056"/>
    <lineage>
        <taxon>Bacteria</taxon>
        <taxon>Pseudomonadati</taxon>
        <taxon>Pseudomonadota</taxon>
        <taxon>Gammaproteobacteria</taxon>
        <taxon>Pseudomonadales</taxon>
        <taxon>Marinobacteraceae</taxon>
        <taxon>Tamilnaduibacter</taxon>
    </lineage>
</organism>
<keyword evidence="1" id="KW-0812">Transmembrane</keyword>
<proteinExistence type="predicted"/>
<comment type="caution">
    <text evidence="2">The sequence shown here is derived from an EMBL/GenBank/DDBJ whole genome shotgun (WGS) entry which is preliminary data.</text>
</comment>
<accession>A0A2A2I1F5</accession>
<keyword evidence="1" id="KW-0472">Membrane</keyword>
<gene>
    <name evidence="2" type="ORF">CF392_13615</name>
</gene>
<dbReference type="AlphaFoldDB" id="A0A2A2I1F5"/>